<evidence type="ECO:0000313" key="8">
    <source>
        <dbReference type="Proteomes" id="UP001500755"/>
    </source>
</evidence>
<proteinExistence type="predicted"/>
<dbReference type="InterPro" id="IPR008217">
    <property type="entry name" value="Ccc1_fam"/>
</dbReference>
<gene>
    <name evidence="7" type="ORF">GCM10009755_11400</name>
</gene>
<feature type="transmembrane region" description="Helical" evidence="6">
    <location>
        <begin position="306"/>
        <end position="329"/>
    </location>
</feature>
<dbReference type="RefSeq" id="WP_344307796.1">
    <property type="nucleotide sequence ID" value="NZ_BAAANO010000010.1"/>
</dbReference>
<feature type="transmembrane region" description="Helical" evidence="6">
    <location>
        <begin position="92"/>
        <end position="110"/>
    </location>
</feature>
<dbReference type="InterPro" id="IPR039376">
    <property type="entry name" value="Ferritin_CCC1_N"/>
</dbReference>
<evidence type="ECO:0000256" key="2">
    <source>
        <dbReference type="ARBA" id="ARBA00022692"/>
    </source>
</evidence>
<evidence type="ECO:0000313" key="7">
    <source>
        <dbReference type="EMBL" id="GAA2003909.1"/>
    </source>
</evidence>
<dbReference type="Pfam" id="PF01988">
    <property type="entry name" value="VIT1"/>
    <property type="match status" value="1"/>
</dbReference>
<evidence type="ECO:0000256" key="4">
    <source>
        <dbReference type="ARBA" id="ARBA00023136"/>
    </source>
</evidence>
<accession>A0ABN2TB34</accession>
<evidence type="ECO:0000256" key="3">
    <source>
        <dbReference type="ARBA" id="ARBA00022989"/>
    </source>
</evidence>
<dbReference type="Proteomes" id="UP001500755">
    <property type="component" value="Unassembled WGS sequence"/>
</dbReference>
<name>A0ABN2TB34_9MICO</name>
<reference evidence="7 8" key="1">
    <citation type="journal article" date="2019" name="Int. J. Syst. Evol. Microbiol.">
        <title>The Global Catalogue of Microorganisms (GCM) 10K type strain sequencing project: providing services to taxonomists for standard genome sequencing and annotation.</title>
        <authorList>
            <consortium name="The Broad Institute Genomics Platform"/>
            <consortium name="The Broad Institute Genome Sequencing Center for Infectious Disease"/>
            <person name="Wu L."/>
            <person name="Ma J."/>
        </authorList>
    </citation>
    <scope>NUCLEOTIDE SEQUENCE [LARGE SCALE GENOMIC DNA]</scope>
    <source>
        <strain evidence="7 8">JCM 14546</strain>
    </source>
</reference>
<keyword evidence="3 6" id="KW-1133">Transmembrane helix</keyword>
<dbReference type="PANTHER" id="PTHR31851">
    <property type="entry name" value="FE(2+)/MN(2+) TRANSPORTER PCL1"/>
    <property type="match status" value="1"/>
</dbReference>
<comment type="subcellular location">
    <subcellularLocation>
        <location evidence="1">Endomembrane system</location>
        <topology evidence="1">Multi-pass membrane protein</topology>
    </subcellularLocation>
</comment>
<keyword evidence="8" id="KW-1185">Reference proteome</keyword>
<dbReference type="CDD" id="cd01044">
    <property type="entry name" value="Ferritin_CCC1_N"/>
    <property type="match status" value="1"/>
</dbReference>
<evidence type="ECO:0000256" key="5">
    <source>
        <dbReference type="SAM" id="MobiDB-lite"/>
    </source>
</evidence>
<feature type="transmembrane region" description="Helical" evidence="6">
    <location>
        <begin position="170"/>
        <end position="203"/>
    </location>
</feature>
<feature type="region of interest" description="Disordered" evidence="5">
    <location>
        <begin position="268"/>
        <end position="301"/>
    </location>
</feature>
<keyword evidence="2 6" id="KW-0812">Transmembrane</keyword>
<dbReference type="SUPFAM" id="SSF47240">
    <property type="entry name" value="Ferritin-like"/>
    <property type="match status" value="1"/>
</dbReference>
<feature type="transmembrane region" description="Helical" evidence="6">
    <location>
        <begin position="372"/>
        <end position="393"/>
    </location>
</feature>
<dbReference type="EMBL" id="BAAANO010000010">
    <property type="protein sequence ID" value="GAA2003909.1"/>
    <property type="molecule type" value="Genomic_DNA"/>
</dbReference>
<organism evidence="7 8">
    <name type="scientific">Brevibacterium samyangense</name>
    <dbReference type="NCBI Taxonomy" id="366888"/>
    <lineage>
        <taxon>Bacteria</taxon>
        <taxon>Bacillati</taxon>
        <taxon>Actinomycetota</taxon>
        <taxon>Actinomycetes</taxon>
        <taxon>Micrococcales</taxon>
        <taxon>Brevibacteriaceae</taxon>
        <taxon>Brevibacterium</taxon>
    </lineage>
</organism>
<keyword evidence="4 6" id="KW-0472">Membrane</keyword>
<dbReference type="InterPro" id="IPR009078">
    <property type="entry name" value="Ferritin-like_SF"/>
</dbReference>
<feature type="transmembrane region" description="Helical" evidence="6">
    <location>
        <begin position="335"/>
        <end position="360"/>
    </location>
</feature>
<protein>
    <submittedName>
        <fullName evidence="7">VIT1/CCC1 transporter family protein</fullName>
    </submittedName>
</protein>
<evidence type="ECO:0000256" key="6">
    <source>
        <dbReference type="SAM" id="Phobius"/>
    </source>
</evidence>
<sequence>MTSRPDSAPSAPLVREPAPHAPSAKLVLRWQRYLANEVLEEKVYRALAQRKKGDEKEILLALADAEARHQEYWRALLGPAAGKKRLPEASTLVLAFLGRMFGTVFVLALAQQSETRSPYDADVHASAAMAADEKIHAEVVRALSQRSRARLSGNFRAAVFGANDGLVSNLALVLGVGAAGMASGAILLTGISGLLAGAMSMAAGEFISVRSQRELVDSSRPDPEARRVLADLDIDANELALVFRARGMPKDEAESTAVAALREIHSSDRKKRERARSLFGPTASRGAGESSGEPGHEGDHAELGTALGAASSSFCFFASGAVIPILPYLVGLEGWAAVLVAVVLVGAALLLTGGITGILSGRSPVPRAMRQLAIGFGAAGITYVLGLLFGTTIA</sequence>
<evidence type="ECO:0000256" key="1">
    <source>
        <dbReference type="ARBA" id="ARBA00004127"/>
    </source>
</evidence>
<comment type="caution">
    <text evidence="7">The sequence shown here is derived from an EMBL/GenBank/DDBJ whole genome shotgun (WGS) entry which is preliminary data.</text>
</comment>